<feature type="region of interest" description="Disordered" evidence="9">
    <location>
        <begin position="491"/>
        <end position="526"/>
    </location>
</feature>
<reference evidence="10" key="1">
    <citation type="journal article" date="2021" name="Evol. Appl.">
        <title>The genome of the Pyrenean desman and the effects of bottlenecks and inbreeding on the genomic landscape of an endangered species.</title>
        <authorList>
            <person name="Escoda L."/>
            <person name="Castresana J."/>
        </authorList>
    </citation>
    <scope>NUCLEOTIDE SEQUENCE</scope>
    <source>
        <strain evidence="10">IBE-C5619</strain>
    </source>
</reference>
<dbReference type="InterPro" id="IPR038889">
    <property type="entry name" value="Shugoshin1/2"/>
</dbReference>
<feature type="compositionally biased region" description="Polar residues" evidence="9">
    <location>
        <begin position="500"/>
        <end position="509"/>
    </location>
</feature>
<accession>A0A8J6AGG9</accession>
<comment type="caution">
    <text evidence="10">The sequence shown here is derived from an EMBL/GenBank/DDBJ whole genome shotgun (WGS) entry which is preliminary data.</text>
</comment>
<feature type="region of interest" description="Disordered" evidence="9">
    <location>
        <begin position="323"/>
        <end position="346"/>
    </location>
</feature>
<dbReference type="GO" id="GO:0051301">
    <property type="term" value="P:cell division"/>
    <property type="evidence" value="ECO:0007669"/>
    <property type="project" value="UniProtKB-KW"/>
</dbReference>
<dbReference type="PANTHER" id="PTHR21577:SF3">
    <property type="entry name" value="SHUGOSHIN 1-RELATED"/>
    <property type="match status" value="1"/>
</dbReference>
<evidence type="ECO:0000313" key="11">
    <source>
        <dbReference type="Proteomes" id="UP000700334"/>
    </source>
</evidence>
<sequence>MEYPVMETGSLFTSEIKRHVRDKRNSKTAKLNVSLASKIKTKILNNSSIFKISLKHNNRALAQALSREKENSRRITTEKMLLQKEVEKLNFENTFFRLKLNNLNQKLIEIEALMNNNLITAIEMSTLSEFHQSSFLLQTSNKKRASQRCKLMHLPFARVPLTSNDDDDDDDKEKMMCDNNTTSKTSPDIPSSVSTRQSLSTQDNFELLFLKENNQNMCGLDDSEHISSVVNTYPKENHSHSDQSSEISLMSEMKNVQSILHIKNKPSLSNVTERKKRVSSWEPNNPSADTPCEVDLDEQQISCPELNWNDEMNKRTNEVNVRMQRNKQDFPESSEPTSEPSTEGMNQVLGSEDFELQKTVYDAEMDLTASEVSKIIAVSTGTKNKSNKKLNDCRVKTFRKVKDSSSEKKKERSKREMKNNTDVDIEKTLENGQERRSVVLDDKGDLEDLNLIFHTEQQTEKRNMLKKTTLHNGFSQDDRQNIQYNKKKKKIHATNEQEDTYSFPQSADKCQQENKSDMGQNSLACKKNKTSRQTFVIQTLEKDNLLPNQKNKETISENLHITNEFQTADLPTTDNGNLCDYKTQNTMDLKRHITNVQSAQQNESKINKKLRQTVNRKTEIISEMNQIHEGNPEDVHGPGKSNFSLHIQEGKETISGNLKVSNELQKHTLSISSNGNLYNHETQNVLDLKKHVTDMQPALQNESKINEKRKQKVNRKTEIISEVNDLDNDQSVYCHKRRNTFFLMQNDKESSESLEDPSGFQAPVNSTKESRNLYHFETQDVLGVKKSIYDAEPSCQNKSKLDKKPRQKIYRKTEIIAEANQIFEGDDIGIHDSEKYNLLSLVQKDTGVHKNLKDSNDFQIVDPSSRDNRNLCNYETQDILEVKKHVTDIPPAKQNEPKIDKRLRQKVNRKTKLISEMNQIYEDNAKNLQSQESHKKDLDFKINKSKQMLECISITSGYNMKVSSSEKENYDQISNHYKLDKKHVKKSSGKAKSILAESKNKPTSNLPNSSQTSESGLKHNTSEADSDPGNQTKPHKNPKQSTTTLTKRDTRFVEVTKEGEDQKIGKETSKSKRRKTVIDPTPDRQEVLEKIPDTIQGLSFESGQTDKEKVLENEKIIKRKPDFYTKVFKSLSQVYLPNIQDSSFNSVHEGSVPLSISSSKNTMKENFAQNSPVSADVHEKMKETDFKINQRTQKSGVGDRTLQDLTNTSFISNNTAKSESKSEDLSSELPSRRRKCAPLYFKEPSLR</sequence>
<gene>
    <name evidence="10" type="ORF">J0S82_014066</name>
</gene>
<keyword evidence="7" id="KW-0131">Cell cycle</keyword>
<feature type="region of interest" description="Disordered" evidence="9">
    <location>
        <begin position="401"/>
        <end position="429"/>
    </location>
</feature>
<organism evidence="10 11">
    <name type="scientific">Galemys pyrenaicus</name>
    <name type="common">Iberian desman</name>
    <name type="synonym">Pyrenean desman</name>
    <dbReference type="NCBI Taxonomy" id="202257"/>
    <lineage>
        <taxon>Eukaryota</taxon>
        <taxon>Metazoa</taxon>
        <taxon>Chordata</taxon>
        <taxon>Craniata</taxon>
        <taxon>Vertebrata</taxon>
        <taxon>Euteleostomi</taxon>
        <taxon>Mammalia</taxon>
        <taxon>Eutheria</taxon>
        <taxon>Laurasiatheria</taxon>
        <taxon>Eulipotyphla</taxon>
        <taxon>Talpidae</taxon>
        <taxon>Galemys</taxon>
    </lineage>
</organism>
<dbReference type="OrthoDB" id="5990092at2759"/>
<evidence type="ECO:0000256" key="2">
    <source>
        <dbReference type="ARBA" id="ARBA00010845"/>
    </source>
</evidence>
<evidence type="ECO:0000256" key="6">
    <source>
        <dbReference type="ARBA" id="ARBA00023054"/>
    </source>
</evidence>
<evidence type="ECO:0000256" key="4">
    <source>
        <dbReference type="ARBA" id="ARBA00022618"/>
    </source>
</evidence>
<feature type="region of interest" description="Disordered" evidence="9">
    <location>
        <begin position="981"/>
        <end position="1084"/>
    </location>
</feature>
<dbReference type="EMBL" id="JAGFMF010011501">
    <property type="protein sequence ID" value="KAG8520946.1"/>
    <property type="molecule type" value="Genomic_DNA"/>
</dbReference>
<name>A0A8J6AGG9_GALPY</name>
<proteinExistence type="inferred from homology"/>
<keyword evidence="8" id="KW-0137">Centromere</keyword>
<evidence type="ECO:0000256" key="8">
    <source>
        <dbReference type="ARBA" id="ARBA00023328"/>
    </source>
</evidence>
<feature type="non-terminal residue" evidence="10">
    <location>
        <position position="1247"/>
    </location>
</feature>
<keyword evidence="11" id="KW-1185">Reference proteome</keyword>
<keyword evidence="4" id="KW-0132">Cell division</keyword>
<evidence type="ECO:0000256" key="7">
    <source>
        <dbReference type="ARBA" id="ARBA00023306"/>
    </source>
</evidence>
<evidence type="ECO:0000313" key="10">
    <source>
        <dbReference type="EMBL" id="KAG8520946.1"/>
    </source>
</evidence>
<feature type="compositionally biased region" description="Low complexity" evidence="9">
    <location>
        <begin position="331"/>
        <end position="343"/>
    </location>
</feature>
<dbReference type="GO" id="GO:0000776">
    <property type="term" value="C:kinetochore"/>
    <property type="evidence" value="ECO:0007669"/>
    <property type="project" value="TreeGrafter"/>
</dbReference>
<dbReference type="GO" id="GO:0051177">
    <property type="term" value="P:meiotic sister chromatid cohesion"/>
    <property type="evidence" value="ECO:0007669"/>
    <property type="project" value="TreeGrafter"/>
</dbReference>
<dbReference type="AlphaFoldDB" id="A0A8J6AGG9"/>
<keyword evidence="5" id="KW-0159">Chromosome partition</keyword>
<feature type="compositionally biased region" description="Basic and acidic residues" evidence="9">
    <location>
        <begin position="1046"/>
        <end position="1070"/>
    </location>
</feature>
<feature type="compositionally biased region" description="Polar residues" evidence="9">
    <location>
        <begin position="1203"/>
        <end position="1216"/>
    </location>
</feature>
<comment type="similarity">
    <text evidence="2">Belongs to the shugoshin family.</text>
</comment>
<evidence type="ECO:0000256" key="9">
    <source>
        <dbReference type="SAM" id="MobiDB-lite"/>
    </source>
</evidence>
<feature type="compositionally biased region" description="Polar residues" evidence="9">
    <location>
        <begin position="1001"/>
        <end position="1015"/>
    </location>
</feature>
<feature type="region of interest" description="Disordered" evidence="9">
    <location>
        <begin position="160"/>
        <end position="197"/>
    </location>
</feature>
<protein>
    <submittedName>
        <fullName evidence="10">Shugoshin 2</fullName>
    </submittedName>
</protein>
<evidence type="ECO:0000256" key="5">
    <source>
        <dbReference type="ARBA" id="ARBA00022829"/>
    </source>
</evidence>
<evidence type="ECO:0000256" key="1">
    <source>
        <dbReference type="ARBA" id="ARBA00004584"/>
    </source>
</evidence>
<comment type="subcellular location">
    <subcellularLocation>
        <location evidence="1">Chromosome</location>
        <location evidence="1">Centromere</location>
    </subcellularLocation>
</comment>
<keyword evidence="3" id="KW-0158">Chromosome</keyword>
<feature type="region of interest" description="Disordered" evidence="9">
    <location>
        <begin position="1185"/>
        <end position="1247"/>
    </location>
</feature>
<keyword evidence="6" id="KW-0175">Coiled coil</keyword>
<feature type="compositionally biased region" description="Polar residues" evidence="9">
    <location>
        <begin position="178"/>
        <end position="197"/>
    </location>
</feature>
<dbReference type="Proteomes" id="UP000700334">
    <property type="component" value="Unassembled WGS sequence"/>
</dbReference>
<dbReference type="GO" id="GO:0007059">
    <property type="term" value="P:chromosome segregation"/>
    <property type="evidence" value="ECO:0007669"/>
    <property type="project" value="UniProtKB-KW"/>
</dbReference>
<evidence type="ECO:0000256" key="3">
    <source>
        <dbReference type="ARBA" id="ARBA00022454"/>
    </source>
</evidence>
<dbReference type="PANTHER" id="PTHR21577">
    <property type="entry name" value="SHUGOSHIN"/>
    <property type="match status" value="1"/>
</dbReference>